<evidence type="ECO:0000313" key="20">
    <source>
        <dbReference type="Proteomes" id="UP000176377"/>
    </source>
</evidence>
<evidence type="ECO:0000256" key="6">
    <source>
        <dbReference type="ARBA" id="ARBA00014679"/>
    </source>
</evidence>
<sequence length="217" mass="24055">MIHFHIVTLFPESIATYFTTSMLKRAQEDGKIKVSLYNPKDFTTDRKERVDRRPYGGGPGMVLAPEPMLKAAEKALKKAGKNGTSATTLFFSPSGKEFDAKMAKALAKKKHIVMITGHYEGVDARVQKILKAKPISVGPYVLTGGELPAAIVVDAISRHVKGVLGDINSLEENRVSSPAVYTRPATLLWKKKKYKVPEVLTSGHHAKIEEWKRKQKD</sequence>
<evidence type="ECO:0000256" key="3">
    <source>
        <dbReference type="ARBA" id="ARBA00007630"/>
    </source>
</evidence>
<dbReference type="InterPro" id="IPR029026">
    <property type="entry name" value="tRNA_m1G_MTases_N"/>
</dbReference>
<reference evidence="19 20" key="1">
    <citation type="journal article" date="2016" name="Nat. Commun.">
        <title>Thousands of microbial genomes shed light on interconnected biogeochemical processes in an aquifer system.</title>
        <authorList>
            <person name="Anantharaman K."/>
            <person name="Brown C.T."/>
            <person name="Hug L.A."/>
            <person name="Sharon I."/>
            <person name="Castelle C.J."/>
            <person name="Probst A.J."/>
            <person name="Thomas B.C."/>
            <person name="Singh A."/>
            <person name="Wilkins M.J."/>
            <person name="Karaoz U."/>
            <person name="Brodie E.L."/>
            <person name="Williams K.H."/>
            <person name="Hubbard S.S."/>
            <person name="Banfield J.F."/>
        </authorList>
    </citation>
    <scope>NUCLEOTIDE SEQUENCE [LARGE SCALE GENOMIC DNA]</scope>
</reference>
<organism evidence="19 20">
    <name type="scientific">Candidatus Kaiserbacteria bacterium RIFCSPHIGHO2_01_FULL_56_24</name>
    <dbReference type="NCBI Taxonomy" id="1798487"/>
    <lineage>
        <taxon>Bacteria</taxon>
        <taxon>Candidatus Kaiseribacteriota</taxon>
    </lineage>
</organism>
<dbReference type="GO" id="GO:0052906">
    <property type="term" value="F:tRNA (guanine(37)-N1)-methyltransferase activity"/>
    <property type="evidence" value="ECO:0007669"/>
    <property type="project" value="UniProtKB-UniRule"/>
</dbReference>
<dbReference type="InterPro" id="IPR023148">
    <property type="entry name" value="tRNA_m1G_MeTrfase_C_sf"/>
</dbReference>
<dbReference type="Gene3D" id="3.40.1280.10">
    <property type="match status" value="1"/>
</dbReference>
<evidence type="ECO:0000256" key="8">
    <source>
        <dbReference type="ARBA" id="ARBA00022603"/>
    </source>
</evidence>
<dbReference type="InterPro" id="IPR002649">
    <property type="entry name" value="tRNA_m1G_MeTrfase_TrmD"/>
</dbReference>
<accession>A0A1F6DAS8</accession>
<dbReference type="PIRSF" id="PIRSF000386">
    <property type="entry name" value="tRNA_mtase"/>
    <property type="match status" value="1"/>
</dbReference>
<dbReference type="PANTHER" id="PTHR46417:SF1">
    <property type="entry name" value="TRNA (GUANINE-N(1)-)-METHYLTRANSFERASE"/>
    <property type="match status" value="1"/>
</dbReference>
<keyword evidence="8 15" id="KW-0489">Methyltransferase</keyword>
<comment type="catalytic activity">
    <reaction evidence="14 15 17">
        <text>guanosine(37) in tRNA + S-adenosyl-L-methionine = N(1)-methylguanosine(37) in tRNA + S-adenosyl-L-homocysteine + H(+)</text>
        <dbReference type="Rhea" id="RHEA:36899"/>
        <dbReference type="Rhea" id="RHEA-COMP:10145"/>
        <dbReference type="Rhea" id="RHEA-COMP:10147"/>
        <dbReference type="ChEBI" id="CHEBI:15378"/>
        <dbReference type="ChEBI" id="CHEBI:57856"/>
        <dbReference type="ChEBI" id="CHEBI:59789"/>
        <dbReference type="ChEBI" id="CHEBI:73542"/>
        <dbReference type="ChEBI" id="CHEBI:74269"/>
        <dbReference type="EC" id="2.1.1.228"/>
    </reaction>
</comment>
<gene>
    <name evidence="15" type="primary">trmD</name>
    <name evidence="19" type="ORF">A2765_05770</name>
</gene>
<evidence type="ECO:0000256" key="9">
    <source>
        <dbReference type="ARBA" id="ARBA00022679"/>
    </source>
</evidence>
<evidence type="ECO:0000256" key="7">
    <source>
        <dbReference type="ARBA" id="ARBA00022490"/>
    </source>
</evidence>
<dbReference type="InterPro" id="IPR016009">
    <property type="entry name" value="tRNA_MeTrfase_TRMD/TRM10"/>
</dbReference>
<dbReference type="Gene3D" id="1.10.1270.20">
    <property type="entry name" value="tRNA(m1g37)methyltransferase, domain 2"/>
    <property type="match status" value="1"/>
</dbReference>
<evidence type="ECO:0000256" key="13">
    <source>
        <dbReference type="ARBA" id="ARBA00033392"/>
    </source>
</evidence>
<dbReference type="EC" id="2.1.1.228" evidence="5 15"/>
<evidence type="ECO:0000259" key="18">
    <source>
        <dbReference type="Pfam" id="PF01746"/>
    </source>
</evidence>
<evidence type="ECO:0000256" key="2">
    <source>
        <dbReference type="ARBA" id="ARBA00004496"/>
    </source>
</evidence>
<keyword evidence="11 15" id="KW-0819">tRNA processing</keyword>
<comment type="caution">
    <text evidence="19">The sequence shown here is derived from an EMBL/GenBank/DDBJ whole genome shotgun (WGS) entry which is preliminary data.</text>
</comment>
<evidence type="ECO:0000256" key="12">
    <source>
        <dbReference type="ARBA" id="ARBA00029736"/>
    </source>
</evidence>
<dbReference type="AlphaFoldDB" id="A0A1F6DAS8"/>
<dbReference type="Proteomes" id="UP000176377">
    <property type="component" value="Unassembled WGS sequence"/>
</dbReference>
<evidence type="ECO:0000256" key="14">
    <source>
        <dbReference type="ARBA" id="ARBA00047783"/>
    </source>
</evidence>
<dbReference type="InterPro" id="IPR029028">
    <property type="entry name" value="Alpha/beta_knot_MTases"/>
</dbReference>
<comment type="similarity">
    <text evidence="3 15 17">Belongs to the RNA methyltransferase TrmD family.</text>
</comment>
<keyword evidence="10 15" id="KW-0949">S-adenosyl-L-methionine</keyword>
<dbReference type="Pfam" id="PF01746">
    <property type="entry name" value="tRNA_m1G_MT"/>
    <property type="match status" value="1"/>
</dbReference>
<evidence type="ECO:0000256" key="1">
    <source>
        <dbReference type="ARBA" id="ARBA00002634"/>
    </source>
</evidence>
<dbReference type="PANTHER" id="PTHR46417">
    <property type="entry name" value="TRNA (GUANINE-N(1)-)-METHYLTRANSFERASE"/>
    <property type="match status" value="1"/>
</dbReference>
<keyword evidence="9 15" id="KW-0808">Transferase</keyword>
<dbReference type="NCBIfam" id="NF000648">
    <property type="entry name" value="PRK00026.1"/>
    <property type="match status" value="1"/>
</dbReference>
<feature type="binding site" evidence="15 16">
    <location>
        <position position="117"/>
    </location>
    <ligand>
        <name>S-adenosyl-L-methionine</name>
        <dbReference type="ChEBI" id="CHEBI:59789"/>
    </ligand>
</feature>
<comment type="subcellular location">
    <subcellularLocation>
        <location evidence="2 15 17">Cytoplasm</location>
    </subcellularLocation>
</comment>
<dbReference type="NCBIfam" id="TIGR00088">
    <property type="entry name" value="trmD"/>
    <property type="match status" value="1"/>
</dbReference>
<evidence type="ECO:0000256" key="10">
    <source>
        <dbReference type="ARBA" id="ARBA00022691"/>
    </source>
</evidence>
<evidence type="ECO:0000256" key="5">
    <source>
        <dbReference type="ARBA" id="ARBA00012807"/>
    </source>
</evidence>
<evidence type="ECO:0000256" key="15">
    <source>
        <dbReference type="HAMAP-Rule" id="MF_00605"/>
    </source>
</evidence>
<evidence type="ECO:0000313" key="19">
    <source>
        <dbReference type="EMBL" id="OGG58427.1"/>
    </source>
</evidence>
<keyword evidence="7 15" id="KW-0963">Cytoplasm</keyword>
<evidence type="ECO:0000256" key="17">
    <source>
        <dbReference type="RuleBase" id="RU003464"/>
    </source>
</evidence>
<dbReference type="GO" id="GO:0002939">
    <property type="term" value="P:tRNA N1-guanine methylation"/>
    <property type="evidence" value="ECO:0007669"/>
    <property type="project" value="TreeGrafter"/>
</dbReference>
<dbReference type="EMBL" id="MFLA01000033">
    <property type="protein sequence ID" value="OGG58427.1"/>
    <property type="molecule type" value="Genomic_DNA"/>
</dbReference>
<evidence type="ECO:0000256" key="16">
    <source>
        <dbReference type="PIRSR" id="PIRSR000386-1"/>
    </source>
</evidence>
<proteinExistence type="inferred from homology"/>
<dbReference type="GO" id="GO:0005829">
    <property type="term" value="C:cytosol"/>
    <property type="evidence" value="ECO:0007669"/>
    <property type="project" value="TreeGrafter"/>
</dbReference>
<comment type="function">
    <text evidence="1 15 17">Specifically methylates guanosine-37 in various tRNAs.</text>
</comment>
<name>A0A1F6DAS8_9BACT</name>
<protein>
    <recommendedName>
        <fullName evidence="6 15">tRNA (guanine-N(1)-)-methyltransferase</fullName>
        <ecNumber evidence="5 15">2.1.1.228</ecNumber>
    </recommendedName>
    <alternativeName>
        <fullName evidence="12 15">M1G-methyltransferase</fullName>
    </alternativeName>
    <alternativeName>
        <fullName evidence="13 15">tRNA [GM37] methyltransferase</fullName>
    </alternativeName>
</protein>
<dbReference type="SUPFAM" id="SSF75217">
    <property type="entry name" value="alpha/beta knot"/>
    <property type="match status" value="1"/>
</dbReference>
<comment type="subunit">
    <text evidence="4 15 17">Homodimer.</text>
</comment>
<evidence type="ECO:0000256" key="11">
    <source>
        <dbReference type="ARBA" id="ARBA00022694"/>
    </source>
</evidence>
<feature type="domain" description="tRNA methyltransferase TRMD/TRM10-type" evidence="18">
    <location>
        <begin position="3"/>
        <end position="216"/>
    </location>
</feature>
<dbReference type="HAMAP" id="MF_00605">
    <property type="entry name" value="TrmD"/>
    <property type="match status" value="1"/>
</dbReference>
<comment type="caution">
    <text evidence="15">Lacks conserved residue(s) required for the propagation of feature annotation.</text>
</comment>
<evidence type="ECO:0000256" key="4">
    <source>
        <dbReference type="ARBA" id="ARBA00011738"/>
    </source>
</evidence>